<dbReference type="KEGG" id="dka:DKAM_0840"/>
<dbReference type="CDD" id="cd06464">
    <property type="entry name" value="ACD_sHsps-like"/>
    <property type="match status" value="1"/>
</dbReference>
<dbReference type="InterPro" id="IPR008978">
    <property type="entry name" value="HSP20-like_chaperone"/>
</dbReference>
<dbReference type="InterPro" id="IPR002068">
    <property type="entry name" value="A-crystallin/Hsp20_dom"/>
</dbReference>
<protein>
    <submittedName>
        <fullName evidence="5">Small heat shock protein Hsp20</fullName>
    </submittedName>
</protein>
<feature type="domain" description="CS" evidence="4">
    <location>
        <begin position="99"/>
        <end position="192"/>
    </location>
</feature>
<dbReference type="RefSeq" id="WP_012608507.1">
    <property type="nucleotide sequence ID" value="NC_011766.1"/>
</dbReference>
<comment type="similarity">
    <text evidence="1 2">Belongs to the small heat shock protein (HSP20) family.</text>
</comment>
<feature type="domain" description="SHSP" evidence="3">
    <location>
        <begin position="94"/>
        <end position="192"/>
    </location>
</feature>
<dbReference type="PROSITE" id="PS51203">
    <property type="entry name" value="CS"/>
    <property type="match status" value="1"/>
</dbReference>
<evidence type="ECO:0000313" key="5">
    <source>
        <dbReference type="EMBL" id="ACL11166.1"/>
    </source>
</evidence>
<proteinExistence type="inferred from homology"/>
<organism evidence="5 6">
    <name type="scientific">Desulfurococcus amylolyticus (strain DSM 18924 / JCM 16383 / VKM B-2413 / 1221n)</name>
    <name type="common">Desulfurococcus kamchatkensis</name>
    <dbReference type="NCBI Taxonomy" id="490899"/>
    <lineage>
        <taxon>Archaea</taxon>
        <taxon>Thermoproteota</taxon>
        <taxon>Thermoprotei</taxon>
        <taxon>Desulfurococcales</taxon>
        <taxon>Desulfurococcaceae</taxon>
        <taxon>Desulfurococcus</taxon>
    </lineage>
</organism>
<dbReference type="PROSITE" id="PS01031">
    <property type="entry name" value="SHSP"/>
    <property type="match status" value="1"/>
</dbReference>
<dbReference type="eggNOG" id="arCOG01833">
    <property type="taxonomic scope" value="Archaea"/>
</dbReference>
<evidence type="ECO:0000256" key="2">
    <source>
        <dbReference type="RuleBase" id="RU003616"/>
    </source>
</evidence>
<accession>B8D4Y5</accession>
<dbReference type="STRING" id="490899.DKAM_0840"/>
<dbReference type="GeneID" id="7170987"/>
<evidence type="ECO:0000259" key="4">
    <source>
        <dbReference type="PROSITE" id="PS51203"/>
    </source>
</evidence>
<dbReference type="AlphaFoldDB" id="B8D4Y5"/>
<evidence type="ECO:0000256" key="1">
    <source>
        <dbReference type="PROSITE-ProRule" id="PRU00285"/>
    </source>
</evidence>
<gene>
    <name evidence="5" type="ordered locus">DKAM_0840</name>
</gene>
<dbReference type="EMBL" id="CP001140">
    <property type="protein sequence ID" value="ACL11166.1"/>
    <property type="molecule type" value="Genomic_DNA"/>
</dbReference>
<dbReference type="Proteomes" id="UP000006903">
    <property type="component" value="Chromosome"/>
</dbReference>
<sequence length="192" mass="22530">MEDDWWYRRRRRPFWSEDLFDEIDKMFEDMERMVLDLMRRFSRGLTPEEFREIERQLERQGIRPYVYGFSITIGPDGKPVVREFGNMRRERGKPVITEEREPLIDVFESGDEVTVIAEIPGVEKDKIDVKVSDDGRTLIINASDTNRRYYKEVELPSKVDPSSAKASYKNGVLEVKLKKAGKGKEGFKISVE</sequence>
<dbReference type="Gene3D" id="2.60.40.790">
    <property type="match status" value="1"/>
</dbReference>
<name>B8D4Y5_DESA1</name>
<reference evidence="5 6" key="1">
    <citation type="journal article" date="2009" name="J. Bacteriol.">
        <title>Complete genome sequence of the anaerobic, protein-degrading hyperthermophilic crenarchaeon Desulfurococcus kamchatkensis.</title>
        <authorList>
            <person name="Ravin N.V."/>
            <person name="Mardanov A.V."/>
            <person name="Beletsky A.V."/>
            <person name="Kublanov I.V."/>
            <person name="Kolganova T.V."/>
            <person name="Lebedinsky A.V."/>
            <person name="Chernyh N.A."/>
            <person name="Bonch-Osmolovskaya E.A."/>
            <person name="Skryabin K.G."/>
        </authorList>
    </citation>
    <scope>NUCLEOTIDE SEQUENCE [LARGE SCALE GENOMIC DNA]</scope>
    <source>
        <strain evidence="6">DSM 18924 / JCM 16383 / VKM B-2413 / 1221n</strain>
    </source>
</reference>
<dbReference type="HOGENOM" id="CLU_117605_1_0_2"/>
<dbReference type="InterPro" id="IPR007052">
    <property type="entry name" value="CS_dom"/>
</dbReference>
<keyword evidence="5" id="KW-0346">Stress response</keyword>
<dbReference type="Pfam" id="PF00011">
    <property type="entry name" value="HSP20"/>
    <property type="match status" value="1"/>
</dbReference>
<evidence type="ECO:0000259" key="3">
    <source>
        <dbReference type="PROSITE" id="PS01031"/>
    </source>
</evidence>
<dbReference type="SUPFAM" id="SSF49764">
    <property type="entry name" value="HSP20-like chaperones"/>
    <property type="match status" value="1"/>
</dbReference>
<dbReference type="NCBIfam" id="NF041800">
    <property type="entry name" value="Hsp20"/>
    <property type="match status" value="1"/>
</dbReference>
<evidence type="ECO:0000313" key="6">
    <source>
        <dbReference type="Proteomes" id="UP000006903"/>
    </source>
</evidence>